<dbReference type="PANTHER" id="PTHR24346:SF42">
    <property type="entry name" value="SERINE_THREONINE-PROTEIN KINASE SIK3"/>
    <property type="match status" value="1"/>
</dbReference>
<protein>
    <recommendedName>
        <fullName evidence="3">non-specific serine/threonine protein kinase</fullName>
        <ecNumber evidence="3">2.7.11.1</ecNumber>
    </recommendedName>
</protein>
<reference evidence="18" key="1">
    <citation type="submission" date="2015-09" db="EMBL/GenBank/DDBJ databases">
        <authorList>
            <person name="Sai Rama Sridatta P."/>
        </authorList>
    </citation>
    <scope>NUCLEOTIDE SEQUENCE [LARGE SCALE GENOMIC DNA]</scope>
</reference>
<comment type="catalytic activity">
    <reaction evidence="12">
        <text>L-threonyl-[protein] + ATP = O-phospho-L-threonyl-[protein] + ADP + H(+)</text>
        <dbReference type="Rhea" id="RHEA:46608"/>
        <dbReference type="Rhea" id="RHEA-COMP:11060"/>
        <dbReference type="Rhea" id="RHEA-COMP:11605"/>
        <dbReference type="ChEBI" id="CHEBI:15378"/>
        <dbReference type="ChEBI" id="CHEBI:30013"/>
        <dbReference type="ChEBI" id="CHEBI:30616"/>
        <dbReference type="ChEBI" id="CHEBI:61977"/>
        <dbReference type="ChEBI" id="CHEBI:456216"/>
        <dbReference type="EC" id="2.7.11.1"/>
    </reaction>
</comment>
<reference evidence="17" key="2">
    <citation type="submission" date="2025-08" db="UniProtKB">
        <authorList>
            <consortium name="Ensembl"/>
        </authorList>
    </citation>
    <scope>IDENTIFICATION</scope>
</reference>
<keyword evidence="15" id="KW-0732">Signal</keyword>
<feature type="region of interest" description="Disordered" evidence="14">
    <location>
        <begin position="464"/>
        <end position="501"/>
    </location>
</feature>
<evidence type="ECO:0000256" key="4">
    <source>
        <dbReference type="ARBA" id="ARBA00022527"/>
    </source>
</evidence>
<dbReference type="Ensembl" id="ENSLCAT00010029477.1">
    <property type="protein sequence ID" value="ENSLCAP00010028855.1"/>
    <property type="gene ID" value="ENSLCAG00010013459.1"/>
</dbReference>
<feature type="compositionally biased region" description="Acidic residues" evidence="14">
    <location>
        <begin position="483"/>
        <end position="494"/>
    </location>
</feature>
<dbReference type="GO" id="GO:0035556">
    <property type="term" value="P:intracellular signal transduction"/>
    <property type="evidence" value="ECO:0007669"/>
    <property type="project" value="TreeGrafter"/>
</dbReference>
<name>A0A4W6DTH3_LATCA</name>
<keyword evidence="9" id="KW-0418">Kinase</keyword>
<keyword evidence="6" id="KW-0808">Transferase</keyword>
<dbReference type="PANTHER" id="PTHR24346">
    <property type="entry name" value="MAP/MICROTUBULE AFFINITY-REGULATING KINASE"/>
    <property type="match status" value="1"/>
</dbReference>
<dbReference type="GO" id="GO:0005524">
    <property type="term" value="F:ATP binding"/>
    <property type="evidence" value="ECO:0007669"/>
    <property type="project" value="UniProtKB-KW"/>
</dbReference>
<evidence type="ECO:0000256" key="11">
    <source>
        <dbReference type="ARBA" id="ARBA00022842"/>
    </source>
</evidence>
<dbReference type="Proteomes" id="UP000314980">
    <property type="component" value="Unassembled WGS sequence"/>
</dbReference>
<evidence type="ECO:0000259" key="16">
    <source>
        <dbReference type="PROSITE" id="PS50011"/>
    </source>
</evidence>
<evidence type="ECO:0000256" key="1">
    <source>
        <dbReference type="ARBA" id="ARBA00001946"/>
    </source>
</evidence>
<evidence type="ECO:0000256" key="13">
    <source>
        <dbReference type="ARBA" id="ARBA00048679"/>
    </source>
</evidence>
<feature type="region of interest" description="Disordered" evidence="14">
    <location>
        <begin position="609"/>
        <end position="687"/>
    </location>
</feature>
<feature type="signal peptide" evidence="15">
    <location>
        <begin position="1"/>
        <end position="19"/>
    </location>
</feature>
<evidence type="ECO:0000256" key="9">
    <source>
        <dbReference type="ARBA" id="ARBA00022777"/>
    </source>
</evidence>
<comment type="cofactor">
    <cofactor evidence="1">
        <name>Mg(2+)</name>
        <dbReference type="ChEBI" id="CHEBI:18420"/>
    </cofactor>
</comment>
<feature type="chain" id="PRO_5021311122" description="non-specific serine/threonine protein kinase" evidence="15">
    <location>
        <begin position="20"/>
        <end position="1020"/>
    </location>
</feature>
<keyword evidence="7" id="KW-0479">Metal-binding</keyword>
<dbReference type="InterPro" id="IPR008271">
    <property type="entry name" value="Ser/Thr_kinase_AS"/>
</dbReference>
<evidence type="ECO:0000313" key="18">
    <source>
        <dbReference type="Proteomes" id="UP000314980"/>
    </source>
</evidence>
<accession>A0A4W6DTH3</accession>
<evidence type="ECO:0000256" key="14">
    <source>
        <dbReference type="SAM" id="MobiDB-lite"/>
    </source>
</evidence>
<evidence type="ECO:0000256" key="5">
    <source>
        <dbReference type="ARBA" id="ARBA00022553"/>
    </source>
</evidence>
<keyword evidence="10" id="KW-0067">ATP-binding</keyword>
<evidence type="ECO:0000256" key="10">
    <source>
        <dbReference type="ARBA" id="ARBA00022840"/>
    </source>
</evidence>
<dbReference type="InterPro" id="IPR011009">
    <property type="entry name" value="Kinase-like_dom_sf"/>
</dbReference>
<dbReference type="GO" id="GO:0005737">
    <property type="term" value="C:cytoplasm"/>
    <property type="evidence" value="ECO:0007669"/>
    <property type="project" value="TreeGrafter"/>
</dbReference>
<dbReference type="SUPFAM" id="SSF56112">
    <property type="entry name" value="Protein kinase-like (PK-like)"/>
    <property type="match status" value="1"/>
</dbReference>
<reference evidence="17" key="3">
    <citation type="submission" date="2025-09" db="UniProtKB">
        <authorList>
            <consortium name="Ensembl"/>
        </authorList>
    </citation>
    <scope>IDENTIFICATION</scope>
</reference>
<comment type="similarity">
    <text evidence="2">Belongs to the protein kinase superfamily. CAMK Ser/Thr protein kinase family. SNF1 subfamily.</text>
</comment>
<comment type="catalytic activity">
    <reaction evidence="13">
        <text>L-seryl-[protein] + ATP = O-phospho-L-seryl-[protein] + ADP + H(+)</text>
        <dbReference type="Rhea" id="RHEA:17989"/>
        <dbReference type="Rhea" id="RHEA-COMP:9863"/>
        <dbReference type="Rhea" id="RHEA-COMP:11604"/>
        <dbReference type="ChEBI" id="CHEBI:15378"/>
        <dbReference type="ChEBI" id="CHEBI:29999"/>
        <dbReference type="ChEBI" id="CHEBI:30616"/>
        <dbReference type="ChEBI" id="CHEBI:83421"/>
        <dbReference type="ChEBI" id="CHEBI:456216"/>
        <dbReference type="EC" id="2.7.11.1"/>
    </reaction>
</comment>
<feature type="domain" description="Protein kinase" evidence="16">
    <location>
        <begin position="1"/>
        <end position="245"/>
    </location>
</feature>
<keyword evidence="4" id="KW-0723">Serine/threonine-protein kinase</keyword>
<dbReference type="Pfam" id="PF00069">
    <property type="entry name" value="Pkinase"/>
    <property type="match status" value="1"/>
</dbReference>
<evidence type="ECO:0000313" key="17">
    <source>
        <dbReference type="Ensembl" id="ENSLCAP00010028855.1"/>
    </source>
</evidence>
<dbReference type="PROSITE" id="PS50011">
    <property type="entry name" value="PROTEIN_KINASE_DOM"/>
    <property type="match status" value="1"/>
</dbReference>
<evidence type="ECO:0000256" key="2">
    <source>
        <dbReference type="ARBA" id="ARBA00006234"/>
    </source>
</evidence>
<dbReference type="Gene3D" id="1.10.510.10">
    <property type="entry name" value="Transferase(Phosphotransferase) domain 1"/>
    <property type="match status" value="1"/>
</dbReference>
<keyword evidence="18" id="KW-1185">Reference proteome</keyword>
<evidence type="ECO:0000256" key="7">
    <source>
        <dbReference type="ARBA" id="ARBA00022723"/>
    </source>
</evidence>
<dbReference type="GO" id="GO:0046872">
    <property type="term" value="F:metal ion binding"/>
    <property type="evidence" value="ECO:0007669"/>
    <property type="project" value="UniProtKB-KW"/>
</dbReference>
<dbReference type="EC" id="2.7.11.1" evidence="3"/>
<proteinExistence type="inferred from homology"/>
<dbReference type="GO" id="GO:0050321">
    <property type="term" value="F:tau-protein kinase activity"/>
    <property type="evidence" value="ECO:0007669"/>
    <property type="project" value="TreeGrafter"/>
</dbReference>
<dbReference type="GeneTree" id="ENSGT00940000157259"/>
<dbReference type="FunFam" id="3.30.200.20:FF:000003">
    <property type="entry name" value="Non-specific serine/threonine protein kinase"/>
    <property type="match status" value="1"/>
</dbReference>
<keyword evidence="11" id="KW-0460">Magnesium</keyword>
<dbReference type="SMART" id="SM00220">
    <property type="entry name" value="S_TKc"/>
    <property type="match status" value="1"/>
</dbReference>
<dbReference type="InterPro" id="IPR000719">
    <property type="entry name" value="Prot_kinase_dom"/>
</dbReference>
<sequence length="1020" mass="112518">MNSSSFCLLLSVLLPLCLQVAIKIVDKTQLDDENLKKIFREVQIMKLLKHPHIIRLYQVMETERMIYLVTEYASGGEIFDHLVAHGRMAEKDARKKFKQIVAAVHFCHCRNIVHRDLKAENLLLDHNLNIKIADFGFSNLFSRGQLLKTWCGSPPYAAPELFEGKEYDGPKVDIWSLGVVLYVLVCGALPFDGSTLQNLRARVLSGKFRIPFFMSTDCEYLIRHMLVLEPSRRLTMEQICKNKWMRQGDPDPDFDRHKDLTSLLSVSSPVQLIAECEQVKTERETELINEKLVQSSHDLCVCVCVCAWQTDPQGNPVSMTVPHVQLINPENQIVEPDGSMALDSDEGEEPSPEAMARYLSMRRHTVGVPDQRTEMQEDLQKLPPGFPRGAVPQPPFPPLAPTMGQMHTLMPTQSLQPTQQLEYKEQSLLQPPTLQLLNGMGPLGRRASDGGANIQLHAQLLKRPRGPSPLVASPHPIPAVAPVDEEGSDGEPDQEAVQRSSYKDCNTLHLPMERFSPVRRFSDGAATIQAFKAHLENSSLIKQLKQECEQLQKMYAAQQDERLLEHTQQQHVLYQQEQQILHQQIQCYITVVSLFSLLSYSPVPSSLRLRIQPSSPPPTHPSNHLFRQPNQSPPPGSAGLMQGHGGPSPVQYQHGAPALYQGQSGSPPPTGLPRVALPTNQQAASARPTVPLAQGVPQQQQVTIQVQEVELGGGAQRQGSFLSTPGGHRVLGKQLSADNAEMHSRSLGRFTSGYEQAHPYLQGASLKVPGLEGYQSGAVGTGSYGTPSTLQQALLSPTPLDYRPPQQHVTPTLQGLLSPRHSLTGHADPRLPPQDLAALLKRQSPRPCPAPPTPPSGPPQEYGEMLLLHQLSQGESLEPPSTSCICDIHVECRPPGQAMEVPDHNGVGYSRGPQGDAYRSRGQLQRHHTIQTCDDAYDQAEPMSGMSLLAGKALSSARMSDILSQTSLTGSQQLHQREESVCDVEGELHAAACYPSSCTSDMLLSYKPPDLQYSMEQAGV</sequence>
<evidence type="ECO:0000256" key="3">
    <source>
        <dbReference type="ARBA" id="ARBA00012513"/>
    </source>
</evidence>
<evidence type="ECO:0000256" key="8">
    <source>
        <dbReference type="ARBA" id="ARBA00022741"/>
    </source>
</evidence>
<evidence type="ECO:0000256" key="15">
    <source>
        <dbReference type="SAM" id="SignalP"/>
    </source>
</evidence>
<gene>
    <name evidence="17" type="primary">SIK3</name>
</gene>
<keyword evidence="8" id="KW-0547">Nucleotide-binding</keyword>
<keyword evidence="5" id="KW-0597">Phosphoprotein</keyword>
<dbReference type="PROSITE" id="PS00108">
    <property type="entry name" value="PROTEIN_KINASE_ST"/>
    <property type="match status" value="1"/>
</dbReference>
<dbReference type="AlphaFoldDB" id="A0A4W6DTH3"/>
<dbReference type="GO" id="GO:0000226">
    <property type="term" value="P:microtubule cytoskeleton organization"/>
    <property type="evidence" value="ECO:0007669"/>
    <property type="project" value="TreeGrafter"/>
</dbReference>
<evidence type="ECO:0000256" key="6">
    <source>
        <dbReference type="ARBA" id="ARBA00022679"/>
    </source>
</evidence>
<organism evidence="17 18">
    <name type="scientific">Lates calcarifer</name>
    <name type="common">Barramundi</name>
    <name type="synonym">Holocentrus calcarifer</name>
    <dbReference type="NCBI Taxonomy" id="8187"/>
    <lineage>
        <taxon>Eukaryota</taxon>
        <taxon>Metazoa</taxon>
        <taxon>Chordata</taxon>
        <taxon>Craniata</taxon>
        <taxon>Vertebrata</taxon>
        <taxon>Euteleostomi</taxon>
        <taxon>Actinopterygii</taxon>
        <taxon>Neopterygii</taxon>
        <taxon>Teleostei</taxon>
        <taxon>Neoteleostei</taxon>
        <taxon>Acanthomorphata</taxon>
        <taxon>Carangaria</taxon>
        <taxon>Carangaria incertae sedis</taxon>
        <taxon>Centropomidae</taxon>
        <taxon>Lates</taxon>
    </lineage>
</organism>
<evidence type="ECO:0000256" key="12">
    <source>
        <dbReference type="ARBA" id="ARBA00047899"/>
    </source>
</evidence>
<dbReference type="FunFam" id="1.10.510.10:FF:000156">
    <property type="entry name" value="Serine/threonine-protein kinase SIK3 homolog"/>
    <property type="match status" value="1"/>
</dbReference>